<reference evidence="3 4" key="1">
    <citation type="submission" date="2018-12" db="EMBL/GenBank/DDBJ databases">
        <title>The Draft Genome Sequence of the Soil Bacterium Pedobacter tournemirensis R1.</title>
        <authorList>
            <person name="He J."/>
        </authorList>
    </citation>
    <scope>NUCLEOTIDE SEQUENCE [LARGE SCALE GENOMIC DNA]</scope>
    <source>
        <strain evidence="3 4">R1</strain>
    </source>
</reference>
<dbReference type="Proteomes" id="UP000290848">
    <property type="component" value="Unassembled WGS sequence"/>
</dbReference>
<dbReference type="Pfam" id="PF01272">
    <property type="entry name" value="GreA_GreB"/>
    <property type="match status" value="1"/>
</dbReference>
<dbReference type="PANTHER" id="PTHR30437:SF5">
    <property type="entry name" value="REGULATOR OF NUCLEOSIDE DIPHOSPHATE KINASE"/>
    <property type="match status" value="1"/>
</dbReference>
<dbReference type="OrthoDB" id="192847at2"/>
<dbReference type="InterPro" id="IPR001437">
    <property type="entry name" value="Tscrpt_elong_fac_GreA/B_C"/>
</dbReference>
<keyword evidence="3" id="KW-0648">Protein biosynthesis</keyword>
<dbReference type="GO" id="GO:0006354">
    <property type="term" value="P:DNA-templated transcription elongation"/>
    <property type="evidence" value="ECO:0007669"/>
    <property type="project" value="TreeGrafter"/>
</dbReference>
<gene>
    <name evidence="3" type="ORF">EKH83_08940</name>
    <name evidence="2" type="ORF">F1649_04095</name>
</gene>
<sequence length="134" mass="15188">MRTENLMIVQRELDLLKKHLNDSVLSDYNKKKLLEELKSAVVIKPDDLPSDVVCIDSKVEIEEIHSGQKFTFQIVLPAEANMKLGKVSVFAPIGIALLGYRTGSEVQWEMPNGLKTFKILQVTQLKDEFKMALD</sequence>
<organism evidence="3 4">
    <name type="scientific">Arcticibacter tournemirensis</name>
    <dbReference type="NCBI Taxonomy" id="699437"/>
    <lineage>
        <taxon>Bacteria</taxon>
        <taxon>Pseudomonadati</taxon>
        <taxon>Bacteroidota</taxon>
        <taxon>Sphingobacteriia</taxon>
        <taxon>Sphingobacteriales</taxon>
        <taxon>Sphingobacteriaceae</taxon>
        <taxon>Arcticibacter</taxon>
    </lineage>
</organism>
<dbReference type="SUPFAM" id="SSF54534">
    <property type="entry name" value="FKBP-like"/>
    <property type="match status" value="1"/>
</dbReference>
<evidence type="ECO:0000259" key="1">
    <source>
        <dbReference type="Pfam" id="PF01272"/>
    </source>
</evidence>
<name>A0A4Q0MAC2_9SPHI</name>
<dbReference type="AlphaFoldDB" id="A0A4Q0MAC2"/>
<dbReference type="RefSeq" id="WP_128769078.1">
    <property type="nucleotide sequence ID" value="NZ_RXOC01000005.1"/>
</dbReference>
<dbReference type="Gene3D" id="3.10.50.30">
    <property type="entry name" value="Transcription elongation factor, GreA/GreB, C-terminal domain"/>
    <property type="match status" value="1"/>
</dbReference>
<dbReference type="GO" id="GO:0003746">
    <property type="term" value="F:translation elongation factor activity"/>
    <property type="evidence" value="ECO:0007669"/>
    <property type="project" value="UniProtKB-KW"/>
</dbReference>
<dbReference type="InterPro" id="IPR023459">
    <property type="entry name" value="Tscrpt_elong_fac_GreA/B_fam"/>
</dbReference>
<dbReference type="GO" id="GO:0032784">
    <property type="term" value="P:regulation of DNA-templated transcription elongation"/>
    <property type="evidence" value="ECO:0007669"/>
    <property type="project" value="InterPro"/>
</dbReference>
<dbReference type="EMBL" id="RXOC01000005">
    <property type="protein sequence ID" value="RXF70005.1"/>
    <property type="molecule type" value="Genomic_DNA"/>
</dbReference>
<dbReference type="InterPro" id="IPR036953">
    <property type="entry name" value="GreA/GreB_C_sf"/>
</dbReference>
<feature type="domain" description="Transcription elongation factor GreA/GreB C-terminal" evidence="1">
    <location>
        <begin position="49"/>
        <end position="123"/>
    </location>
</feature>
<dbReference type="GO" id="GO:0070063">
    <property type="term" value="F:RNA polymerase binding"/>
    <property type="evidence" value="ECO:0007669"/>
    <property type="project" value="InterPro"/>
</dbReference>
<evidence type="ECO:0000313" key="3">
    <source>
        <dbReference type="EMBL" id="RXF70005.1"/>
    </source>
</evidence>
<keyword evidence="3" id="KW-0251">Elongation factor</keyword>
<keyword evidence="5" id="KW-1185">Reference proteome</keyword>
<evidence type="ECO:0000313" key="2">
    <source>
        <dbReference type="EMBL" id="KAA8485308.1"/>
    </source>
</evidence>
<comment type="caution">
    <text evidence="3">The sequence shown here is derived from an EMBL/GenBank/DDBJ whole genome shotgun (WGS) entry which is preliminary data.</text>
</comment>
<protein>
    <submittedName>
        <fullName evidence="3">Transcription elongation factor GreA</fullName>
    </submittedName>
</protein>
<accession>A0A4Q0MAC2</accession>
<reference evidence="2 5" key="2">
    <citation type="submission" date="2019-09" db="EMBL/GenBank/DDBJ databases">
        <title>Pararcticibacter amylolyticus gen. nov., sp. nov., isolated from a rottenly hemp rope, and reclassification of Pedobacter tournemirensis as Pararcticibacter tournemirensis comb. nov.</title>
        <authorList>
            <person name="Cai Y."/>
        </authorList>
    </citation>
    <scope>NUCLEOTIDE SEQUENCE [LARGE SCALE GENOMIC DNA]</scope>
    <source>
        <strain evidence="2 5">TF5-37.2-LB10</strain>
    </source>
</reference>
<proteinExistence type="predicted"/>
<dbReference type="PANTHER" id="PTHR30437">
    <property type="entry name" value="TRANSCRIPTION ELONGATION FACTOR GREA"/>
    <property type="match status" value="1"/>
</dbReference>
<dbReference type="Proteomes" id="UP000322918">
    <property type="component" value="Unassembled WGS sequence"/>
</dbReference>
<evidence type="ECO:0000313" key="5">
    <source>
        <dbReference type="Proteomes" id="UP000322918"/>
    </source>
</evidence>
<dbReference type="EMBL" id="VWNE01000005">
    <property type="protein sequence ID" value="KAA8485308.1"/>
    <property type="molecule type" value="Genomic_DNA"/>
</dbReference>
<dbReference type="GO" id="GO:0003677">
    <property type="term" value="F:DNA binding"/>
    <property type="evidence" value="ECO:0007669"/>
    <property type="project" value="InterPro"/>
</dbReference>
<evidence type="ECO:0000313" key="4">
    <source>
        <dbReference type="Proteomes" id="UP000290848"/>
    </source>
</evidence>